<evidence type="ECO:0000256" key="1">
    <source>
        <dbReference type="ARBA" id="ARBA00005490"/>
    </source>
</evidence>
<dbReference type="InterPro" id="IPR017441">
    <property type="entry name" value="Protein_kinase_ATP_BS"/>
</dbReference>
<protein>
    <recommendedName>
        <fullName evidence="2">protein kinase C</fullName>
        <ecNumber evidence="2">2.7.11.13</ecNumber>
    </recommendedName>
</protein>
<dbReference type="OrthoDB" id="63267at2759"/>
<proteinExistence type="inferred from homology"/>
<dbReference type="FunFam" id="3.30.200.20:FF:000080">
    <property type="entry name" value="Protein kinase C"/>
    <property type="match status" value="1"/>
</dbReference>
<evidence type="ECO:0000256" key="2">
    <source>
        <dbReference type="ARBA" id="ARBA00012429"/>
    </source>
</evidence>
<dbReference type="EMBL" id="HACA01008942">
    <property type="protein sequence ID" value="CDW26303.1"/>
    <property type="molecule type" value="Transcribed_RNA"/>
</dbReference>
<keyword evidence="7" id="KW-0677">Repeat</keyword>
<dbReference type="GO" id="GO:0005524">
    <property type="term" value="F:ATP binding"/>
    <property type="evidence" value="ECO:0007669"/>
    <property type="project" value="UniProtKB-UniRule"/>
</dbReference>
<dbReference type="InterPro" id="IPR046349">
    <property type="entry name" value="C1-like_sf"/>
</dbReference>
<evidence type="ECO:0000256" key="13">
    <source>
        <dbReference type="ARBA" id="ARBA00047272"/>
    </source>
</evidence>
<dbReference type="PROSITE" id="PS50081">
    <property type="entry name" value="ZF_DAG_PE_2"/>
    <property type="match status" value="1"/>
</dbReference>
<dbReference type="SUPFAM" id="SSF57889">
    <property type="entry name" value="Cysteine-rich domain"/>
    <property type="match status" value="1"/>
</dbReference>
<dbReference type="AlphaFoldDB" id="A0A0K2TJS1"/>
<evidence type="ECO:0000256" key="4">
    <source>
        <dbReference type="ARBA" id="ARBA00022553"/>
    </source>
</evidence>
<evidence type="ECO:0000256" key="18">
    <source>
        <dbReference type="SAM" id="MobiDB-lite"/>
    </source>
</evidence>
<keyword evidence="9" id="KW-0863">Zinc-finger</keyword>
<dbReference type="EC" id="2.7.11.13" evidence="2"/>
<dbReference type="SMART" id="SM00109">
    <property type="entry name" value="C1"/>
    <property type="match status" value="1"/>
</dbReference>
<keyword evidence="3" id="KW-0723">Serine/threonine-protein kinase</keyword>
<dbReference type="InterPro" id="IPR000961">
    <property type="entry name" value="AGC-kinase_C"/>
</dbReference>
<evidence type="ECO:0000313" key="22">
    <source>
        <dbReference type="EMBL" id="CDW26303.1"/>
    </source>
</evidence>
<dbReference type="InterPro" id="IPR017892">
    <property type="entry name" value="Pkinase_C"/>
</dbReference>
<evidence type="ECO:0000259" key="20">
    <source>
        <dbReference type="PROSITE" id="PS50081"/>
    </source>
</evidence>
<evidence type="ECO:0000256" key="10">
    <source>
        <dbReference type="ARBA" id="ARBA00022777"/>
    </source>
</evidence>
<dbReference type="Pfam" id="PF00069">
    <property type="entry name" value="Pkinase"/>
    <property type="match status" value="1"/>
</dbReference>
<evidence type="ECO:0000256" key="15">
    <source>
        <dbReference type="PIRSR" id="PIRSR000551-50"/>
    </source>
</evidence>
<keyword evidence="12 16" id="KW-0067">ATP-binding</keyword>
<dbReference type="SMART" id="SM00133">
    <property type="entry name" value="S_TK_X"/>
    <property type="match status" value="1"/>
</dbReference>
<dbReference type="InterPro" id="IPR020454">
    <property type="entry name" value="DAG/PE-bd"/>
</dbReference>
<accession>A0A0K2TJS1</accession>
<organism evidence="22">
    <name type="scientific">Lepeophtheirus salmonis</name>
    <name type="common">Salmon louse</name>
    <name type="synonym">Caligus salmonis</name>
    <dbReference type="NCBI Taxonomy" id="72036"/>
    <lineage>
        <taxon>Eukaryota</taxon>
        <taxon>Metazoa</taxon>
        <taxon>Ecdysozoa</taxon>
        <taxon>Arthropoda</taxon>
        <taxon>Crustacea</taxon>
        <taxon>Multicrustacea</taxon>
        <taxon>Hexanauplia</taxon>
        <taxon>Copepoda</taxon>
        <taxon>Siphonostomatoida</taxon>
        <taxon>Caligidae</taxon>
        <taxon>Lepeophtheirus</taxon>
    </lineage>
</organism>
<dbReference type="FunFam" id="1.10.510.10:FF:000126">
    <property type="entry name" value="Protein kinase C epsilon"/>
    <property type="match status" value="1"/>
</dbReference>
<dbReference type="CDD" id="cd20838">
    <property type="entry name" value="C1_nPKC_epsilon-like_rpt2"/>
    <property type="match status" value="1"/>
</dbReference>
<keyword evidence="11" id="KW-0862">Zinc</keyword>
<dbReference type="Gene3D" id="1.10.510.10">
    <property type="entry name" value="Transferase(Phosphotransferase) domain 1"/>
    <property type="match status" value="1"/>
</dbReference>
<keyword evidence="10" id="KW-0418">Kinase</keyword>
<dbReference type="Pfam" id="PF00433">
    <property type="entry name" value="Pkinase_C"/>
    <property type="match status" value="1"/>
</dbReference>
<feature type="region of interest" description="Disordered" evidence="18">
    <location>
        <begin position="66"/>
        <end position="116"/>
    </location>
</feature>
<evidence type="ECO:0000259" key="19">
    <source>
        <dbReference type="PROSITE" id="PS50011"/>
    </source>
</evidence>
<evidence type="ECO:0000256" key="5">
    <source>
        <dbReference type="ARBA" id="ARBA00022679"/>
    </source>
</evidence>
<evidence type="ECO:0000256" key="8">
    <source>
        <dbReference type="ARBA" id="ARBA00022741"/>
    </source>
</evidence>
<dbReference type="PIRSF" id="PIRSF000551">
    <property type="entry name" value="PKC_delta"/>
    <property type="match status" value="1"/>
</dbReference>
<evidence type="ECO:0000256" key="17">
    <source>
        <dbReference type="PROSITE-ProRule" id="PRU10141"/>
    </source>
</evidence>
<feature type="binding site" evidence="16">
    <location>
        <begin position="185"/>
        <end position="193"/>
    </location>
    <ligand>
        <name>ATP</name>
        <dbReference type="ChEBI" id="CHEBI:30616"/>
    </ligand>
</feature>
<dbReference type="Gene3D" id="3.30.200.20">
    <property type="entry name" value="Phosphorylase Kinase, domain 1"/>
    <property type="match status" value="1"/>
</dbReference>
<dbReference type="GO" id="GO:0106310">
    <property type="term" value="F:protein serine kinase activity"/>
    <property type="evidence" value="ECO:0007669"/>
    <property type="project" value="RHEA"/>
</dbReference>
<dbReference type="Pfam" id="PF00130">
    <property type="entry name" value="C1_1"/>
    <property type="match status" value="1"/>
</dbReference>
<evidence type="ECO:0000256" key="14">
    <source>
        <dbReference type="ARBA" id="ARBA00047470"/>
    </source>
</evidence>
<feature type="domain" description="AGC-kinase C-terminal" evidence="21">
    <location>
        <begin position="440"/>
        <end position="511"/>
    </location>
</feature>
<feature type="binding site" evidence="16 17">
    <location>
        <position position="208"/>
    </location>
    <ligand>
        <name>ATP</name>
        <dbReference type="ChEBI" id="CHEBI:30616"/>
    </ligand>
</feature>
<dbReference type="PROSITE" id="PS00107">
    <property type="entry name" value="PROTEIN_KINASE_ATP"/>
    <property type="match status" value="1"/>
</dbReference>
<evidence type="ECO:0000256" key="9">
    <source>
        <dbReference type="ARBA" id="ARBA00022771"/>
    </source>
</evidence>
<reference evidence="22" key="1">
    <citation type="submission" date="2014-05" db="EMBL/GenBank/DDBJ databases">
        <authorList>
            <person name="Chronopoulou M."/>
        </authorList>
    </citation>
    <scope>NUCLEOTIDE SEQUENCE</scope>
    <source>
        <tissue evidence="22">Whole organism</tissue>
    </source>
</reference>
<keyword evidence="5" id="KW-0808">Transferase</keyword>
<feature type="domain" description="Protein kinase" evidence="19">
    <location>
        <begin position="179"/>
        <end position="439"/>
    </location>
</feature>
<evidence type="ECO:0000256" key="11">
    <source>
        <dbReference type="ARBA" id="ARBA00022833"/>
    </source>
</evidence>
<evidence type="ECO:0000256" key="12">
    <source>
        <dbReference type="ARBA" id="ARBA00022840"/>
    </source>
</evidence>
<dbReference type="PROSITE" id="PS50011">
    <property type="entry name" value="PROTEIN_KINASE_DOM"/>
    <property type="match status" value="1"/>
</dbReference>
<dbReference type="PROSITE" id="PS51285">
    <property type="entry name" value="AGC_KINASE_CTER"/>
    <property type="match status" value="1"/>
</dbReference>
<evidence type="ECO:0000256" key="6">
    <source>
        <dbReference type="ARBA" id="ARBA00022723"/>
    </source>
</evidence>
<dbReference type="InterPro" id="IPR000719">
    <property type="entry name" value="Prot_kinase_dom"/>
</dbReference>
<comment type="catalytic activity">
    <reaction evidence="13">
        <text>L-threonyl-[protein] + ATP = O-phospho-L-threonyl-[protein] + ADP + H(+)</text>
        <dbReference type="Rhea" id="RHEA:46608"/>
        <dbReference type="Rhea" id="RHEA-COMP:11060"/>
        <dbReference type="Rhea" id="RHEA-COMP:11605"/>
        <dbReference type="ChEBI" id="CHEBI:15378"/>
        <dbReference type="ChEBI" id="CHEBI:30013"/>
        <dbReference type="ChEBI" id="CHEBI:30616"/>
        <dbReference type="ChEBI" id="CHEBI:61977"/>
        <dbReference type="ChEBI" id="CHEBI:456216"/>
        <dbReference type="EC" id="2.7.11.13"/>
    </reaction>
</comment>
<keyword evidence="8 16" id="KW-0547">Nucleotide-binding</keyword>
<evidence type="ECO:0000259" key="21">
    <source>
        <dbReference type="PROSITE" id="PS51285"/>
    </source>
</evidence>
<dbReference type="InterPro" id="IPR014376">
    <property type="entry name" value="Prot_kin_PKC_delta"/>
</dbReference>
<dbReference type="GO" id="GO:0004697">
    <property type="term" value="F:diacylglycerol-dependent serine/threonine kinase activity"/>
    <property type="evidence" value="ECO:0007669"/>
    <property type="project" value="UniProtKB-EC"/>
</dbReference>
<dbReference type="SMART" id="SM00220">
    <property type="entry name" value="S_TKc"/>
    <property type="match status" value="1"/>
</dbReference>
<dbReference type="InterPro" id="IPR011009">
    <property type="entry name" value="Kinase-like_dom_sf"/>
</dbReference>
<dbReference type="Gene3D" id="3.30.60.20">
    <property type="match status" value="1"/>
</dbReference>
<evidence type="ECO:0000256" key="7">
    <source>
        <dbReference type="ARBA" id="ARBA00022737"/>
    </source>
</evidence>
<evidence type="ECO:0000256" key="16">
    <source>
        <dbReference type="PIRSR" id="PIRSR000551-51"/>
    </source>
</evidence>
<sequence>MSVHTYGRFTWCDHCGSLLYGLYRQGLQCQVCYTNVHKRCQKNIANNCGINARQLADILNDMGMTPHKLNESAKPKKKGSALGESPNRTGPTSDKMPASPSPLPEDEVMSDRDSEAHAKFQLQIQAQREMEKRLNQKDFGAGGKSSELTPTAATAAKHLNLQEMIDKQSGTMKSNLEDFKFLKVLGKGSFGKVMLAEKKDTEEVFAIKVLIKDIIIQDDDVECTMTEKRILAISASHPFLTSLHSCFQTKDRLFFVMEYVNGGDLMFQIQRARKFDEARARFYSAEVMLALQFLHKHGVIYRDLKLDNILLDAEGHCKIADFGMCKEGIKDTSTTNTFCGTPDYIAPEILQELDYGASVDWWALGVLMYEMMAGQPPFEADNEDDLFESILHDDVLYPVWLSREAVSILKGFMQKNVSKRLGCVAAHGGEEAIKGHSFFKGLNWKDLEARKIKPPFKPKIKSKKDAMNFDTEFTKEDPVLTPVNAEIVRTINQEEFKGFSFYNTDFGKLNRRH</sequence>
<keyword evidence="6" id="KW-0479">Metal-binding</keyword>
<dbReference type="PROSITE" id="PS00108">
    <property type="entry name" value="PROTEIN_KINASE_ST"/>
    <property type="match status" value="1"/>
</dbReference>
<dbReference type="PRINTS" id="PR00008">
    <property type="entry name" value="DAGPEDOMAIN"/>
</dbReference>
<comment type="similarity">
    <text evidence="1">Belongs to the protein kinase superfamily. AGC Ser/Thr protein kinase family. PKC subfamily.</text>
</comment>
<dbReference type="InterPro" id="IPR008271">
    <property type="entry name" value="Ser/Thr_kinase_AS"/>
</dbReference>
<name>A0A0K2TJS1_LEPSM</name>
<keyword evidence="4" id="KW-0597">Phosphoprotein</keyword>
<dbReference type="InterPro" id="IPR002219">
    <property type="entry name" value="PKC_DAG/PE"/>
</dbReference>
<dbReference type="PANTHER" id="PTHR24351">
    <property type="entry name" value="RIBOSOMAL PROTEIN S6 KINASE"/>
    <property type="match status" value="1"/>
</dbReference>
<feature type="domain" description="Phorbol-ester/DAG-type" evidence="20">
    <location>
        <begin position="1"/>
        <end position="48"/>
    </location>
</feature>
<dbReference type="GO" id="GO:0008270">
    <property type="term" value="F:zinc ion binding"/>
    <property type="evidence" value="ECO:0007669"/>
    <property type="project" value="UniProtKB-KW"/>
</dbReference>
<feature type="active site" description="Proton acceptor" evidence="15">
    <location>
        <position position="303"/>
    </location>
</feature>
<comment type="catalytic activity">
    <reaction evidence="14">
        <text>L-seryl-[protein] + ATP = O-phospho-L-seryl-[protein] + ADP + H(+)</text>
        <dbReference type="Rhea" id="RHEA:17989"/>
        <dbReference type="Rhea" id="RHEA-COMP:9863"/>
        <dbReference type="Rhea" id="RHEA-COMP:11604"/>
        <dbReference type="ChEBI" id="CHEBI:15378"/>
        <dbReference type="ChEBI" id="CHEBI:29999"/>
        <dbReference type="ChEBI" id="CHEBI:30616"/>
        <dbReference type="ChEBI" id="CHEBI:83421"/>
        <dbReference type="ChEBI" id="CHEBI:456216"/>
        <dbReference type="EC" id="2.7.11.13"/>
    </reaction>
</comment>
<dbReference type="SUPFAM" id="SSF56112">
    <property type="entry name" value="Protein kinase-like (PK-like)"/>
    <property type="match status" value="1"/>
</dbReference>
<evidence type="ECO:0000256" key="3">
    <source>
        <dbReference type="ARBA" id="ARBA00022527"/>
    </source>
</evidence>